<dbReference type="AlphaFoldDB" id="A0A5D0R204"/>
<organism evidence="1 2">
    <name type="scientific">Bizionia algoritergicola</name>
    <dbReference type="NCBI Taxonomy" id="291187"/>
    <lineage>
        <taxon>Bacteria</taxon>
        <taxon>Pseudomonadati</taxon>
        <taxon>Bacteroidota</taxon>
        <taxon>Flavobacteriia</taxon>
        <taxon>Flavobacteriales</taxon>
        <taxon>Flavobacteriaceae</taxon>
        <taxon>Bizionia</taxon>
    </lineage>
</organism>
<gene>
    <name evidence="1" type="ORF">ES675_02455</name>
</gene>
<evidence type="ECO:0008006" key="3">
    <source>
        <dbReference type="Google" id="ProtNLM"/>
    </source>
</evidence>
<sequence length="77" mass="8738">MLLVNGNGKLLTKDKQVTHLFTIQTLGVDLNEFQTFSIYPSPTKSYINISSDYQIKIQIVDIQGKIIKPIIQTVLKM</sequence>
<dbReference type="OrthoDB" id="1288696at2"/>
<dbReference type="Proteomes" id="UP000324358">
    <property type="component" value="Unassembled WGS sequence"/>
</dbReference>
<protein>
    <recommendedName>
        <fullName evidence="3">T9SS type A sorting domain-containing protein</fullName>
    </recommendedName>
</protein>
<reference evidence="1 2" key="1">
    <citation type="submission" date="2019-08" db="EMBL/GenBank/DDBJ databases">
        <title>Genomes of Antarctic Bizionia species.</title>
        <authorList>
            <person name="Bowman J.P."/>
        </authorList>
    </citation>
    <scope>NUCLEOTIDE SEQUENCE [LARGE SCALE GENOMIC DNA]</scope>
    <source>
        <strain evidence="1 2">APA-1</strain>
    </source>
</reference>
<comment type="caution">
    <text evidence="1">The sequence shown here is derived from an EMBL/GenBank/DDBJ whole genome shotgun (WGS) entry which is preliminary data.</text>
</comment>
<keyword evidence="2" id="KW-1185">Reference proteome</keyword>
<dbReference type="EMBL" id="VSKL01000001">
    <property type="protein sequence ID" value="TYB75015.1"/>
    <property type="molecule type" value="Genomic_DNA"/>
</dbReference>
<evidence type="ECO:0000313" key="2">
    <source>
        <dbReference type="Proteomes" id="UP000324358"/>
    </source>
</evidence>
<name>A0A5D0R204_9FLAO</name>
<accession>A0A5D0R204</accession>
<evidence type="ECO:0000313" key="1">
    <source>
        <dbReference type="EMBL" id="TYB75015.1"/>
    </source>
</evidence>
<dbReference type="RefSeq" id="WP_066256224.1">
    <property type="nucleotide sequence ID" value="NZ_VSKL01000001.1"/>
</dbReference>
<proteinExistence type="predicted"/>